<keyword evidence="3" id="KW-1185">Reference proteome</keyword>
<accession>A0ABW2U2V7</accession>
<evidence type="ECO:0008006" key="4">
    <source>
        <dbReference type="Google" id="ProtNLM"/>
    </source>
</evidence>
<name>A0ABW2U2V7_9BACT</name>
<feature type="region of interest" description="Disordered" evidence="1">
    <location>
        <begin position="108"/>
        <end position="144"/>
    </location>
</feature>
<evidence type="ECO:0000313" key="2">
    <source>
        <dbReference type="EMBL" id="MFC7666805.1"/>
    </source>
</evidence>
<protein>
    <recommendedName>
        <fullName evidence="4">HEAT repeat domain-containing protein</fullName>
    </recommendedName>
</protein>
<dbReference type="Proteomes" id="UP001596513">
    <property type="component" value="Unassembled WGS sequence"/>
</dbReference>
<evidence type="ECO:0000256" key="1">
    <source>
        <dbReference type="SAM" id="MobiDB-lite"/>
    </source>
</evidence>
<proteinExistence type="predicted"/>
<dbReference type="EMBL" id="JBHTEK010000001">
    <property type="protein sequence ID" value="MFC7666805.1"/>
    <property type="molecule type" value="Genomic_DNA"/>
</dbReference>
<gene>
    <name evidence="2" type="ORF">ACFQT0_04750</name>
</gene>
<comment type="caution">
    <text evidence="2">The sequence shown here is derived from an EMBL/GenBank/DDBJ whole genome shotgun (WGS) entry which is preliminary data.</text>
</comment>
<evidence type="ECO:0000313" key="3">
    <source>
        <dbReference type="Proteomes" id="UP001596513"/>
    </source>
</evidence>
<reference evidence="3" key="1">
    <citation type="journal article" date="2019" name="Int. J. Syst. Evol. Microbiol.">
        <title>The Global Catalogue of Microorganisms (GCM) 10K type strain sequencing project: providing services to taxonomists for standard genome sequencing and annotation.</title>
        <authorList>
            <consortium name="The Broad Institute Genomics Platform"/>
            <consortium name="The Broad Institute Genome Sequencing Center for Infectious Disease"/>
            <person name="Wu L."/>
            <person name="Ma J."/>
        </authorList>
    </citation>
    <scope>NUCLEOTIDE SEQUENCE [LARGE SCALE GENOMIC DNA]</scope>
    <source>
        <strain evidence="3">JCM 19635</strain>
    </source>
</reference>
<organism evidence="2 3">
    <name type="scientific">Hymenobacter humi</name>
    <dbReference type="NCBI Taxonomy" id="1411620"/>
    <lineage>
        <taxon>Bacteria</taxon>
        <taxon>Pseudomonadati</taxon>
        <taxon>Bacteroidota</taxon>
        <taxon>Cytophagia</taxon>
        <taxon>Cytophagales</taxon>
        <taxon>Hymenobacteraceae</taxon>
        <taxon>Hymenobacter</taxon>
    </lineage>
</organism>
<sequence length="144" mass="15315">MQLTLKRPGFLLMWLLAFGLLLAASARAMGGTLPPAAAKAIRRKLETRLPDTTRLRLLDTMCGALKSEEPARALPYGEAAVALARTLPQEEQGPALLHSLLNLSSLLRQPLERGGGPRPAHRSPGPGPPARQPRRPGACLHGAG</sequence>
<dbReference type="RefSeq" id="WP_380206153.1">
    <property type="nucleotide sequence ID" value="NZ_JBHTEK010000001.1"/>
</dbReference>